<dbReference type="PANTHER" id="PTHR31118">
    <property type="entry name" value="CYCLASE-LIKE PROTEIN 2"/>
    <property type="match status" value="1"/>
</dbReference>
<dbReference type="InterPro" id="IPR037175">
    <property type="entry name" value="KFase_sf"/>
</dbReference>
<organism evidence="1 2">
    <name type="scientific">Neobacillus kokaensis</name>
    <dbReference type="NCBI Taxonomy" id="2759023"/>
    <lineage>
        <taxon>Bacteria</taxon>
        <taxon>Bacillati</taxon>
        <taxon>Bacillota</taxon>
        <taxon>Bacilli</taxon>
        <taxon>Bacillales</taxon>
        <taxon>Bacillaceae</taxon>
        <taxon>Neobacillus</taxon>
    </lineage>
</organism>
<dbReference type="Proteomes" id="UP000637074">
    <property type="component" value="Unassembled WGS sequence"/>
</dbReference>
<evidence type="ECO:0000313" key="1">
    <source>
        <dbReference type="EMBL" id="GHH98651.1"/>
    </source>
</evidence>
<dbReference type="Pfam" id="PF04199">
    <property type="entry name" value="Cyclase"/>
    <property type="match status" value="1"/>
</dbReference>
<dbReference type="RefSeq" id="WP_191272706.1">
    <property type="nucleotide sequence ID" value="NZ_BNDS01000008.1"/>
</dbReference>
<reference evidence="1 2" key="1">
    <citation type="journal article" date="2022" name="Int. J. Syst. Evol. Microbiol.">
        <title>Neobacillus kokaensis sp. nov., isolated from soil.</title>
        <authorList>
            <person name="Yuki K."/>
            <person name="Matsubara H."/>
            <person name="Yamaguchi S."/>
        </authorList>
    </citation>
    <scope>NUCLEOTIDE SEQUENCE [LARGE SCALE GENOMIC DNA]</scope>
    <source>
        <strain evidence="1 2">LOB 377</strain>
    </source>
</reference>
<comment type="caution">
    <text evidence="1">The sequence shown here is derived from an EMBL/GenBank/DDBJ whole genome shotgun (WGS) entry which is preliminary data.</text>
</comment>
<gene>
    <name evidence="1" type="ORF">AM1BK_21940</name>
</gene>
<name>A0ABQ3NA52_9BACI</name>
<keyword evidence="2" id="KW-1185">Reference proteome</keyword>
<dbReference type="PANTHER" id="PTHR31118:SF12">
    <property type="entry name" value="CYCLASE-LIKE PROTEIN 2"/>
    <property type="match status" value="1"/>
</dbReference>
<proteinExistence type="predicted"/>
<dbReference type="InterPro" id="IPR007325">
    <property type="entry name" value="KFase/CYL"/>
</dbReference>
<evidence type="ECO:0000313" key="2">
    <source>
        <dbReference type="Proteomes" id="UP000637074"/>
    </source>
</evidence>
<sequence length="227" mass="25923">MFKDKKMIDLTLELYEGLQSWDIHPKVVLMDYHVWWMNKDRYEGDCQGFSTKLFAMTDHTGTHVDAQRHFYPEGDTIEKYPVDKMMGTAVLLDVSFRSIDQPISAKDLEKALEIANETIEEDDILIVSAWPHSRSHNGFNTSPGLTPDAVNWLLEKKIKLFATDLATVDLQDMSRYAHCSLLKANIPIVENLINLEKIQQPRFDFIGLPLRLRGATGSPIRAVAFVD</sequence>
<accession>A0ABQ3NA52</accession>
<dbReference type="Gene3D" id="3.50.30.50">
    <property type="entry name" value="Putative cyclase"/>
    <property type="match status" value="1"/>
</dbReference>
<dbReference type="EMBL" id="BNDS01000008">
    <property type="protein sequence ID" value="GHH98651.1"/>
    <property type="molecule type" value="Genomic_DNA"/>
</dbReference>
<dbReference type="SUPFAM" id="SSF102198">
    <property type="entry name" value="Putative cyclase"/>
    <property type="match status" value="1"/>
</dbReference>
<protein>
    <submittedName>
        <fullName evidence="1">Cyclase</fullName>
    </submittedName>
</protein>